<dbReference type="AlphaFoldDB" id="A0AAD5RBX1"/>
<protein>
    <submittedName>
        <fullName evidence="2">Uncharacterized protein</fullName>
    </submittedName>
</protein>
<feature type="compositionally biased region" description="Low complexity" evidence="1">
    <location>
        <begin position="1"/>
        <end position="34"/>
    </location>
</feature>
<keyword evidence="3" id="KW-1185">Reference proteome</keyword>
<name>A0AAD5RBX1_PARTN</name>
<dbReference type="EMBL" id="JAHQIW010007234">
    <property type="protein sequence ID" value="KAJ1373173.1"/>
    <property type="molecule type" value="Genomic_DNA"/>
</dbReference>
<feature type="region of interest" description="Disordered" evidence="1">
    <location>
        <begin position="167"/>
        <end position="289"/>
    </location>
</feature>
<gene>
    <name evidence="2" type="ORF">KIN20_035514</name>
</gene>
<feature type="region of interest" description="Disordered" evidence="1">
    <location>
        <begin position="390"/>
        <end position="415"/>
    </location>
</feature>
<reference evidence="2" key="1">
    <citation type="submission" date="2021-06" db="EMBL/GenBank/DDBJ databases">
        <title>Parelaphostrongylus tenuis whole genome reference sequence.</title>
        <authorList>
            <person name="Garwood T.J."/>
            <person name="Larsen P.A."/>
            <person name="Fountain-Jones N.M."/>
            <person name="Garbe J.R."/>
            <person name="Macchietto M.G."/>
            <person name="Kania S.A."/>
            <person name="Gerhold R.W."/>
            <person name="Richards J.E."/>
            <person name="Wolf T.M."/>
        </authorList>
    </citation>
    <scope>NUCLEOTIDE SEQUENCE</scope>
    <source>
        <strain evidence="2">MNPRO001-30</strain>
        <tissue evidence="2">Meninges</tissue>
    </source>
</reference>
<feature type="compositionally biased region" description="Basic and acidic residues" evidence="1">
    <location>
        <begin position="216"/>
        <end position="250"/>
    </location>
</feature>
<evidence type="ECO:0000256" key="1">
    <source>
        <dbReference type="SAM" id="MobiDB-lite"/>
    </source>
</evidence>
<dbReference type="Proteomes" id="UP001196413">
    <property type="component" value="Unassembled WGS sequence"/>
</dbReference>
<proteinExistence type="predicted"/>
<feature type="compositionally biased region" description="Basic and acidic residues" evidence="1">
    <location>
        <begin position="257"/>
        <end position="267"/>
    </location>
</feature>
<evidence type="ECO:0000313" key="2">
    <source>
        <dbReference type="EMBL" id="KAJ1373173.1"/>
    </source>
</evidence>
<sequence length="442" mass="47917">MDKMSTTSPETPPMTVQATTTTTTTAGTTTSTSSPLLNPSPEQAAIPPAMQFHLPFFANPFMSPFMPQQGLAAGDVAAASPVGVNATMPPFFFSPAQYQEIMQQYFTYMMSANQYGMNMAFPMPIGTALARPSSQASQSDSVGEAVNGLQELHLNYSSSERKLAAPISATCQSADSFPSPHRNLPRTERMGNDIVSENGSNSDEHDQCKSNGIESPFEKESTRSEGEETCESPKKKVERKSSLPTEDEKTTNLIRKQMSEIEKEITRRSQNKNVKKNAAPSPSTGKASLNQLRSSFNLPDSDTIAARSHLHVQHNTATPATFIPQQLTDLQHGAPQPCNGIISGNVTQPFAANQPFPHGQTFVNSSQVPFSVPFQNGGLMKEDQLTSSILHQKHQSQPSSSVCESSSSRRHSSRFSGSCWCTTILWNACSTSTTDEASKSSY</sequence>
<accession>A0AAD5RBX1</accession>
<feature type="compositionally biased region" description="Low complexity" evidence="1">
    <location>
        <begin position="396"/>
        <end position="406"/>
    </location>
</feature>
<comment type="caution">
    <text evidence="2">The sequence shown here is derived from an EMBL/GenBank/DDBJ whole genome shotgun (WGS) entry which is preliminary data.</text>
</comment>
<organism evidence="2 3">
    <name type="scientific">Parelaphostrongylus tenuis</name>
    <name type="common">Meningeal worm</name>
    <dbReference type="NCBI Taxonomy" id="148309"/>
    <lineage>
        <taxon>Eukaryota</taxon>
        <taxon>Metazoa</taxon>
        <taxon>Ecdysozoa</taxon>
        <taxon>Nematoda</taxon>
        <taxon>Chromadorea</taxon>
        <taxon>Rhabditida</taxon>
        <taxon>Rhabditina</taxon>
        <taxon>Rhabditomorpha</taxon>
        <taxon>Strongyloidea</taxon>
        <taxon>Metastrongylidae</taxon>
        <taxon>Parelaphostrongylus</taxon>
    </lineage>
</organism>
<feature type="compositionally biased region" description="Polar residues" evidence="1">
    <location>
        <begin position="280"/>
        <end position="289"/>
    </location>
</feature>
<feature type="region of interest" description="Disordered" evidence="1">
    <location>
        <begin position="1"/>
        <end position="44"/>
    </location>
</feature>
<evidence type="ECO:0000313" key="3">
    <source>
        <dbReference type="Proteomes" id="UP001196413"/>
    </source>
</evidence>